<proteinExistence type="predicted"/>
<sequence length="117" mass="12860">MGMRWFTALQRVSSGCFTGEVRRGEGERRSSGMRLVISASGTPVELTEEDGGQLKRRGRGGCVADDGVAVVIGWKRDCGVVGPPEKRRCATDGGWRRVVEKKDSEGRWWCDASGERE</sequence>
<organism evidence="1 2">
    <name type="scientific">Datura stramonium</name>
    <name type="common">Jimsonweed</name>
    <name type="synonym">Common thornapple</name>
    <dbReference type="NCBI Taxonomy" id="4076"/>
    <lineage>
        <taxon>Eukaryota</taxon>
        <taxon>Viridiplantae</taxon>
        <taxon>Streptophyta</taxon>
        <taxon>Embryophyta</taxon>
        <taxon>Tracheophyta</taxon>
        <taxon>Spermatophyta</taxon>
        <taxon>Magnoliopsida</taxon>
        <taxon>eudicotyledons</taxon>
        <taxon>Gunneridae</taxon>
        <taxon>Pentapetalae</taxon>
        <taxon>asterids</taxon>
        <taxon>lamiids</taxon>
        <taxon>Solanales</taxon>
        <taxon>Solanaceae</taxon>
        <taxon>Solanoideae</taxon>
        <taxon>Datureae</taxon>
        <taxon>Datura</taxon>
    </lineage>
</organism>
<dbReference type="EMBL" id="JACEIK010007943">
    <property type="protein sequence ID" value="MCE3050842.1"/>
    <property type="molecule type" value="Genomic_DNA"/>
</dbReference>
<gene>
    <name evidence="1" type="ORF">HAX54_048281</name>
</gene>
<keyword evidence="2" id="KW-1185">Reference proteome</keyword>
<reference evidence="1 2" key="1">
    <citation type="journal article" date="2021" name="BMC Genomics">
        <title>Datura genome reveals duplications of psychoactive alkaloid biosynthetic genes and high mutation rate following tissue culture.</title>
        <authorList>
            <person name="Rajewski A."/>
            <person name="Carter-House D."/>
            <person name="Stajich J."/>
            <person name="Litt A."/>
        </authorList>
    </citation>
    <scope>NUCLEOTIDE SEQUENCE [LARGE SCALE GENOMIC DNA]</scope>
    <source>
        <strain evidence="1">AR-01</strain>
    </source>
</reference>
<protein>
    <submittedName>
        <fullName evidence="1">Uncharacterized protein</fullName>
    </submittedName>
</protein>
<comment type="caution">
    <text evidence="1">The sequence shown here is derived from an EMBL/GenBank/DDBJ whole genome shotgun (WGS) entry which is preliminary data.</text>
</comment>
<dbReference type="Proteomes" id="UP000823775">
    <property type="component" value="Unassembled WGS sequence"/>
</dbReference>
<accession>A0ABS8WLY4</accession>
<evidence type="ECO:0000313" key="2">
    <source>
        <dbReference type="Proteomes" id="UP000823775"/>
    </source>
</evidence>
<name>A0ABS8WLY4_DATST</name>
<evidence type="ECO:0000313" key="1">
    <source>
        <dbReference type="EMBL" id="MCE3050842.1"/>
    </source>
</evidence>